<dbReference type="EMBL" id="MU004240">
    <property type="protein sequence ID" value="KAF2665794.1"/>
    <property type="molecule type" value="Genomic_DNA"/>
</dbReference>
<sequence>MQFWQSSFHPQSTRTTDLINFSDSAPLRLAAAHHLQTTALHLVTSFVLTAALHHPLFFFVTHNLFILHYLFRTCHIHRQLLPHCRLHVLLHPADCRMLLTFHLC</sequence>
<feature type="transmembrane region" description="Helical" evidence="1">
    <location>
        <begin position="52"/>
        <end position="71"/>
    </location>
</feature>
<gene>
    <name evidence="2" type="ORF">BT63DRAFT_75604</name>
</gene>
<protein>
    <submittedName>
        <fullName evidence="2">Uncharacterized protein</fullName>
    </submittedName>
</protein>
<dbReference type="Proteomes" id="UP000799302">
    <property type="component" value="Unassembled WGS sequence"/>
</dbReference>
<keyword evidence="3" id="KW-1185">Reference proteome</keyword>
<evidence type="ECO:0000256" key="1">
    <source>
        <dbReference type="SAM" id="Phobius"/>
    </source>
</evidence>
<keyword evidence="1" id="KW-0812">Transmembrane</keyword>
<evidence type="ECO:0000313" key="2">
    <source>
        <dbReference type="EMBL" id="KAF2665794.1"/>
    </source>
</evidence>
<name>A0A6A6U4B8_9PEZI</name>
<dbReference type="AlphaFoldDB" id="A0A6A6U4B8"/>
<accession>A0A6A6U4B8</accession>
<reference evidence="2" key="1">
    <citation type="journal article" date="2020" name="Stud. Mycol.">
        <title>101 Dothideomycetes genomes: a test case for predicting lifestyles and emergence of pathogens.</title>
        <authorList>
            <person name="Haridas S."/>
            <person name="Albert R."/>
            <person name="Binder M."/>
            <person name="Bloem J."/>
            <person name="Labutti K."/>
            <person name="Salamov A."/>
            <person name="Andreopoulos B."/>
            <person name="Baker S."/>
            <person name="Barry K."/>
            <person name="Bills G."/>
            <person name="Bluhm B."/>
            <person name="Cannon C."/>
            <person name="Castanera R."/>
            <person name="Culley D."/>
            <person name="Daum C."/>
            <person name="Ezra D."/>
            <person name="Gonzalez J."/>
            <person name="Henrissat B."/>
            <person name="Kuo A."/>
            <person name="Liang C."/>
            <person name="Lipzen A."/>
            <person name="Lutzoni F."/>
            <person name="Magnuson J."/>
            <person name="Mondo S."/>
            <person name="Nolan M."/>
            <person name="Ohm R."/>
            <person name="Pangilinan J."/>
            <person name="Park H.-J."/>
            <person name="Ramirez L."/>
            <person name="Alfaro M."/>
            <person name="Sun H."/>
            <person name="Tritt A."/>
            <person name="Yoshinaga Y."/>
            <person name="Zwiers L.-H."/>
            <person name="Turgeon B."/>
            <person name="Goodwin S."/>
            <person name="Spatafora J."/>
            <person name="Crous P."/>
            <person name="Grigoriev I."/>
        </authorList>
    </citation>
    <scope>NUCLEOTIDE SEQUENCE</scope>
    <source>
        <strain evidence="2">CBS 115976</strain>
    </source>
</reference>
<proteinExistence type="predicted"/>
<keyword evidence="1" id="KW-1133">Transmembrane helix</keyword>
<evidence type="ECO:0000313" key="3">
    <source>
        <dbReference type="Proteomes" id="UP000799302"/>
    </source>
</evidence>
<keyword evidence="1" id="KW-0472">Membrane</keyword>
<organism evidence="2 3">
    <name type="scientific">Microthyrium microscopicum</name>
    <dbReference type="NCBI Taxonomy" id="703497"/>
    <lineage>
        <taxon>Eukaryota</taxon>
        <taxon>Fungi</taxon>
        <taxon>Dikarya</taxon>
        <taxon>Ascomycota</taxon>
        <taxon>Pezizomycotina</taxon>
        <taxon>Dothideomycetes</taxon>
        <taxon>Dothideomycetes incertae sedis</taxon>
        <taxon>Microthyriales</taxon>
        <taxon>Microthyriaceae</taxon>
        <taxon>Microthyrium</taxon>
    </lineage>
</organism>